<comment type="similarity">
    <text evidence="3">Belongs to the cytochrome P450 family.</text>
</comment>
<dbReference type="GO" id="GO:0020037">
    <property type="term" value="F:heme binding"/>
    <property type="evidence" value="ECO:0007669"/>
    <property type="project" value="InterPro"/>
</dbReference>
<dbReference type="InterPro" id="IPR036396">
    <property type="entry name" value="Cyt_P450_sf"/>
</dbReference>
<dbReference type="Proteomes" id="UP000777482">
    <property type="component" value="Unassembled WGS sequence"/>
</dbReference>
<name>A0A9P6VSY4_RHOMI</name>
<sequence length="94" mass="10502">YPDPESFIPERFMPGGANSDGSDSKNWLVFGAGAHKCIGQSYVYHHMCATIGTAAGLMDWVHEKTPESEEIQIIATLFPKDQCRLKFTPREVDQ</sequence>
<dbReference type="AlphaFoldDB" id="A0A9P6VSY4"/>
<comment type="caution">
    <text evidence="4">The sequence shown here is derived from an EMBL/GenBank/DDBJ whole genome shotgun (WGS) entry which is preliminary data.</text>
</comment>
<dbReference type="GO" id="GO:0004497">
    <property type="term" value="F:monooxygenase activity"/>
    <property type="evidence" value="ECO:0007669"/>
    <property type="project" value="UniProtKB-KW"/>
</dbReference>
<dbReference type="EMBL" id="PUHQ01000139">
    <property type="protein sequence ID" value="KAG0654758.1"/>
    <property type="molecule type" value="Genomic_DNA"/>
</dbReference>
<dbReference type="InterPro" id="IPR001128">
    <property type="entry name" value="Cyt_P450"/>
</dbReference>
<dbReference type="InterPro" id="IPR017972">
    <property type="entry name" value="Cyt_P450_CS"/>
</dbReference>
<organism evidence="4 5">
    <name type="scientific">Rhodotorula mucilaginosa</name>
    <name type="common">Yeast</name>
    <name type="synonym">Rhodotorula rubra</name>
    <dbReference type="NCBI Taxonomy" id="5537"/>
    <lineage>
        <taxon>Eukaryota</taxon>
        <taxon>Fungi</taxon>
        <taxon>Dikarya</taxon>
        <taxon>Basidiomycota</taxon>
        <taxon>Pucciniomycotina</taxon>
        <taxon>Microbotryomycetes</taxon>
        <taxon>Sporidiobolales</taxon>
        <taxon>Sporidiobolaceae</taxon>
        <taxon>Rhodotorula</taxon>
    </lineage>
</organism>
<evidence type="ECO:0000256" key="2">
    <source>
        <dbReference type="ARBA" id="ARBA00023004"/>
    </source>
</evidence>
<keyword evidence="3" id="KW-0560">Oxidoreductase</keyword>
<keyword evidence="2 3" id="KW-0408">Iron</keyword>
<dbReference type="GO" id="GO:0005506">
    <property type="term" value="F:iron ion binding"/>
    <property type="evidence" value="ECO:0007669"/>
    <property type="project" value="InterPro"/>
</dbReference>
<feature type="non-terminal residue" evidence="4">
    <location>
        <position position="1"/>
    </location>
</feature>
<evidence type="ECO:0000313" key="5">
    <source>
        <dbReference type="Proteomes" id="UP000777482"/>
    </source>
</evidence>
<keyword evidence="3" id="KW-0503">Monooxygenase</keyword>
<evidence type="ECO:0000256" key="1">
    <source>
        <dbReference type="ARBA" id="ARBA00022723"/>
    </source>
</evidence>
<keyword evidence="5" id="KW-1185">Reference proteome</keyword>
<keyword evidence="1 3" id="KW-0479">Metal-binding</keyword>
<dbReference type="SUPFAM" id="SSF48264">
    <property type="entry name" value="Cytochrome P450"/>
    <property type="match status" value="1"/>
</dbReference>
<dbReference type="OrthoDB" id="1372046at2759"/>
<accession>A0A9P6VSY4</accession>
<dbReference type="GO" id="GO:0016705">
    <property type="term" value="F:oxidoreductase activity, acting on paired donors, with incorporation or reduction of molecular oxygen"/>
    <property type="evidence" value="ECO:0007669"/>
    <property type="project" value="InterPro"/>
</dbReference>
<proteinExistence type="inferred from homology"/>
<gene>
    <name evidence="4" type="primary">ERG5_1</name>
    <name evidence="4" type="ORF">C6P46_001402</name>
</gene>
<reference evidence="4 5" key="1">
    <citation type="submission" date="2020-11" db="EMBL/GenBank/DDBJ databases">
        <title>Kefir isolates.</title>
        <authorList>
            <person name="Marcisauskas S."/>
            <person name="Kim Y."/>
            <person name="Blasche S."/>
        </authorList>
    </citation>
    <scope>NUCLEOTIDE SEQUENCE [LARGE SCALE GENOMIC DNA]</scope>
    <source>
        <strain evidence="4 5">KR</strain>
    </source>
</reference>
<keyword evidence="3" id="KW-0349">Heme</keyword>
<dbReference type="PROSITE" id="PS00086">
    <property type="entry name" value="CYTOCHROME_P450"/>
    <property type="match status" value="1"/>
</dbReference>
<evidence type="ECO:0000313" key="4">
    <source>
        <dbReference type="EMBL" id="KAG0654758.1"/>
    </source>
</evidence>
<dbReference type="Gene3D" id="1.10.630.10">
    <property type="entry name" value="Cytochrome P450"/>
    <property type="match status" value="1"/>
</dbReference>
<evidence type="ECO:0000256" key="3">
    <source>
        <dbReference type="RuleBase" id="RU000461"/>
    </source>
</evidence>
<protein>
    <submittedName>
        <fullName evidence="4">RNA polymerase C-22 sterol desaturase</fullName>
    </submittedName>
</protein>
<dbReference type="Pfam" id="PF00067">
    <property type="entry name" value="p450"/>
    <property type="match status" value="1"/>
</dbReference>